<dbReference type="Pfam" id="PF03551">
    <property type="entry name" value="PadR"/>
    <property type="match status" value="1"/>
</dbReference>
<dbReference type="Gene3D" id="1.10.10.10">
    <property type="entry name" value="Winged helix-like DNA-binding domain superfamily/Winged helix DNA-binding domain"/>
    <property type="match status" value="1"/>
</dbReference>
<accession>A0A560HFY3</accession>
<name>A0A560HFY3_9PROT</name>
<sequence>MILAALLEVPGAWRHGYELAQLAGVKSGTLYPLLIRLEGQGYLEAEWRPPVEAGRPPRHAYRLTAAGIRFAQANPPAPEVAGNPREVTI</sequence>
<dbReference type="AlphaFoldDB" id="A0A560HFY3"/>
<organism evidence="2 3">
    <name type="scientific">Nitrospirillum amazonense</name>
    <dbReference type="NCBI Taxonomy" id="28077"/>
    <lineage>
        <taxon>Bacteria</taxon>
        <taxon>Pseudomonadati</taxon>
        <taxon>Pseudomonadota</taxon>
        <taxon>Alphaproteobacteria</taxon>
        <taxon>Rhodospirillales</taxon>
        <taxon>Azospirillaceae</taxon>
        <taxon>Nitrospirillum</taxon>
    </lineage>
</organism>
<evidence type="ECO:0000259" key="1">
    <source>
        <dbReference type="Pfam" id="PF03551"/>
    </source>
</evidence>
<evidence type="ECO:0000313" key="3">
    <source>
        <dbReference type="Proteomes" id="UP000315751"/>
    </source>
</evidence>
<dbReference type="InterPro" id="IPR036388">
    <property type="entry name" value="WH-like_DNA-bd_sf"/>
</dbReference>
<proteinExistence type="predicted"/>
<dbReference type="EMBL" id="VITR01000003">
    <property type="protein sequence ID" value="TWB44519.1"/>
    <property type="molecule type" value="Genomic_DNA"/>
</dbReference>
<keyword evidence="3" id="KW-1185">Reference proteome</keyword>
<dbReference type="InterPro" id="IPR036390">
    <property type="entry name" value="WH_DNA-bd_sf"/>
</dbReference>
<dbReference type="InterPro" id="IPR005149">
    <property type="entry name" value="Tscrpt_reg_PadR_N"/>
</dbReference>
<dbReference type="SUPFAM" id="SSF46785">
    <property type="entry name" value="Winged helix' DNA-binding domain"/>
    <property type="match status" value="1"/>
</dbReference>
<dbReference type="Proteomes" id="UP000315751">
    <property type="component" value="Unassembled WGS sequence"/>
</dbReference>
<dbReference type="PANTHER" id="PTHR33169:SF14">
    <property type="entry name" value="TRANSCRIPTIONAL REGULATOR RV3488"/>
    <property type="match status" value="1"/>
</dbReference>
<reference evidence="2 3" key="1">
    <citation type="submission" date="2019-06" db="EMBL/GenBank/DDBJ databases">
        <title>Genomic Encyclopedia of Type Strains, Phase IV (KMG-V): Genome sequencing to study the core and pangenomes of soil and plant-associated prokaryotes.</title>
        <authorList>
            <person name="Whitman W."/>
        </authorList>
    </citation>
    <scope>NUCLEOTIDE SEQUENCE [LARGE SCALE GENOMIC DNA]</scope>
    <source>
        <strain evidence="2 3">BR 11622</strain>
    </source>
</reference>
<gene>
    <name evidence="2" type="ORF">FBZ90_103427</name>
</gene>
<evidence type="ECO:0000313" key="2">
    <source>
        <dbReference type="EMBL" id="TWB44519.1"/>
    </source>
</evidence>
<protein>
    <submittedName>
        <fullName evidence="2">PadR family transcriptional regulator</fullName>
    </submittedName>
</protein>
<dbReference type="InterPro" id="IPR052509">
    <property type="entry name" value="Metal_resp_DNA-bind_regulator"/>
</dbReference>
<feature type="domain" description="Transcription regulator PadR N-terminal" evidence="1">
    <location>
        <begin position="14"/>
        <end position="70"/>
    </location>
</feature>
<dbReference type="PANTHER" id="PTHR33169">
    <property type="entry name" value="PADR-FAMILY TRANSCRIPTIONAL REGULATOR"/>
    <property type="match status" value="1"/>
</dbReference>
<comment type="caution">
    <text evidence="2">The sequence shown here is derived from an EMBL/GenBank/DDBJ whole genome shotgun (WGS) entry which is preliminary data.</text>
</comment>